<feature type="repeat" description="CXXCXGXG motif" evidence="8">
    <location>
        <begin position="203"/>
        <end position="210"/>
    </location>
</feature>
<feature type="binding site" evidence="8">
    <location>
        <position position="206"/>
    </location>
    <ligand>
        <name>Zn(2+)</name>
        <dbReference type="ChEBI" id="CHEBI:29105"/>
        <label>2</label>
    </ligand>
</feature>
<dbReference type="GO" id="GO:0005737">
    <property type="term" value="C:cytoplasm"/>
    <property type="evidence" value="ECO:0007669"/>
    <property type="project" value="UniProtKB-SubCell"/>
</dbReference>
<evidence type="ECO:0000313" key="13">
    <source>
        <dbReference type="Proteomes" id="UP000230833"/>
    </source>
</evidence>
<dbReference type="Gene3D" id="2.10.230.10">
    <property type="entry name" value="Heat shock protein DnaJ, cysteine-rich domain"/>
    <property type="match status" value="1"/>
</dbReference>
<evidence type="ECO:0000256" key="2">
    <source>
        <dbReference type="ARBA" id="ARBA00022737"/>
    </source>
</evidence>
<feature type="domain" description="J" evidence="10">
    <location>
        <begin position="4"/>
        <end position="66"/>
    </location>
</feature>
<comment type="subcellular location">
    <subcellularLocation>
        <location evidence="8">Cytoplasm</location>
    </subcellularLocation>
</comment>
<protein>
    <recommendedName>
        <fullName evidence="7 8">Chaperone protein DnaJ</fullName>
    </recommendedName>
</protein>
<dbReference type="CDD" id="cd06257">
    <property type="entry name" value="DnaJ"/>
    <property type="match status" value="1"/>
</dbReference>
<feature type="binding site" evidence="8">
    <location>
        <position position="180"/>
    </location>
    <ligand>
        <name>Zn(2+)</name>
        <dbReference type="ChEBI" id="CHEBI:29105"/>
        <label>2</label>
    </ligand>
</feature>
<feature type="binding site" evidence="8">
    <location>
        <position position="220"/>
    </location>
    <ligand>
        <name>Zn(2+)</name>
        <dbReference type="ChEBI" id="CHEBI:29105"/>
        <label>1</label>
    </ligand>
</feature>
<organism evidence="12 13">
    <name type="scientific">Candidatus Vogelbacteria bacterium CG10_big_fil_rev_8_21_14_0_10_45_14</name>
    <dbReference type="NCBI Taxonomy" id="1975042"/>
    <lineage>
        <taxon>Bacteria</taxon>
        <taxon>Candidatus Vogeliibacteriota</taxon>
    </lineage>
</organism>
<dbReference type="CDD" id="cd10719">
    <property type="entry name" value="DnaJ_zf"/>
    <property type="match status" value="1"/>
</dbReference>
<dbReference type="PROSITE" id="PS00636">
    <property type="entry name" value="DNAJ_1"/>
    <property type="match status" value="1"/>
</dbReference>
<evidence type="ECO:0000256" key="1">
    <source>
        <dbReference type="ARBA" id="ARBA00022723"/>
    </source>
</evidence>
<evidence type="ECO:0000256" key="8">
    <source>
        <dbReference type="HAMAP-Rule" id="MF_01152"/>
    </source>
</evidence>
<dbReference type="InterPro" id="IPR002939">
    <property type="entry name" value="DnaJ_C"/>
</dbReference>
<name>A0A2H0RKV9_9BACT</name>
<accession>A0A2H0RKV9</accession>
<feature type="binding site" evidence="8">
    <location>
        <position position="177"/>
    </location>
    <ligand>
        <name>Zn(2+)</name>
        <dbReference type="ChEBI" id="CHEBI:29105"/>
        <label>2</label>
    </ligand>
</feature>
<dbReference type="GO" id="GO:0042026">
    <property type="term" value="P:protein refolding"/>
    <property type="evidence" value="ECO:0007669"/>
    <property type="project" value="TreeGrafter"/>
</dbReference>
<dbReference type="GO" id="GO:0008270">
    <property type="term" value="F:zinc ion binding"/>
    <property type="evidence" value="ECO:0007669"/>
    <property type="project" value="UniProtKB-UniRule"/>
</dbReference>
<dbReference type="PRINTS" id="PR00625">
    <property type="entry name" value="JDOMAIN"/>
</dbReference>
<dbReference type="Pfam" id="PF00684">
    <property type="entry name" value="DnaJ_CXXCXGXG"/>
    <property type="match status" value="1"/>
</dbReference>
<evidence type="ECO:0000256" key="6">
    <source>
        <dbReference type="ARBA" id="ARBA00061004"/>
    </source>
</evidence>
<evidence type="ECO:0000256" key="3">
    <source>
        <dbReference type="ARBA" id="ARBA00022771"/>
    </source>
</evidence>
<dbReference type="GO" id="GO:0006260">
    <property type="term" value="P:DNA replication"/>
    <property type="evidence" value="ECO:0007669"/>
    <property type="project" value="UniProtKB-KW"/>
</dbReference>
<dbReference type="SUPFAM" id="SSF46565">
    <property type="entry name" value="Chaperone J-domain"/>
    <property type="match status" value="1"/>
</dbReference>
<dbReference type="Gene3D" id="2.60.260.20">
    <property type="entry name" value="Urease metallochaperone UreE, N-terminal domain"/>
    <property type="match status" value="2"/>
</dbReference>
<feature type="binding site" evidence="8">
    <location>
        <position position="163"/>
    </location>
    <ligand>
        <name>Zn(2+)</name>
        <dbReference type="ChEBI" id="CHEBI:29105"/>
        <label>1</label>
    </ligand>
</feature>
<keyword evidence="2 8" id="KW-0677">Repeat</keyword>
<dbReference type="GO" id="GO:0009408">
    <property type="term" value="P:response to heat"/>
    <property type="evidence" value="ECO:0007669"/>
    <property type="project" value="InterPro"/>
</dbReference>
<dbReference type="Pfam" id="PF00226">
    <property type="entry name" value="DnaJ"/>
    <property type="match status" value="1"/>
</dbReference>
<comment type="domain">
    <text evidence="8">The J domain is necessary and sufficient to stimulate DnaK ATPase activity. Zinc center 1 plays an important role in the autonomous, DnaK-independent chaperone activity of DnaJ. Zinc center 2 is essential for interaction with DnaK and for DnaJ activity.</text>
</comment>
<dbReference type="SMART" id="SM00271">
    <property type="entry name" value="DnaJ"/>
    <property type="match status" value="1"/>
</dbReference>
<comment type="cofactor">
    <cofactor evidence="8">
        <name>Zn(2+)</name>
        <dbReference type="ChEBI" id="CHEBI:29105"/>
    </cofactor>
    <text evidence="8">Binds 2 Zn(2+) ions per monomer.</text>
</comment>
<feature type="repeat" description="CXXCXGXG motif" evidence="8">
    <location>
        <begin position="217"/>
        <end position="224"/>
    </location>
</feature>
<feature type="binding site" evidence="8">
    <location>
        <position position="217"/>
    </location>
    <ligand>
        <name>Zn(2+)</name>
        <dbReference type="ChEBI" id="CHEBI:29105"/>
        <label>1</label>
    </ligand>
</feature>
<dbReference type="PROSITE" id="PS50076">
    <property type="entry name" value="DNAJ_2"/>
    <property type="match status" value="1"/>
</dbReference>
<dbReference type="InterPro" id="IPR012724">
    <property type="entry name" value="DnaJ"/>
</dbReference>
<evidence type="ECO:0000259" key="11">
    <source>
        <dbReference type="PROSITE" id="PS51188"/>
    </source>
</evidence>
<evidence type="ECO:0000313" key="12">
    <source>
        <dbReference type="EMBL" id="PIR47169.1"/>
    </source>
</evidence>
<feature type="zinc finger region" description="CR-type" evidence="9">
    <location>
        <begin position="147"/>
        <end position="229"/>
    </location>
</feature>
<evidence type="ECO:0000256" key="4">
    <source>
        <dbReference type="ARBA" id="ARBA00022833"/>
    </source>
</evidence>
<keyword evidence="8" id="KW-0235">DNA replication</keyword>
<dbReference type="Gene3D" id="1.10.287.110">
    <property type="entry name" value="DnaJ domain"/>
    <property type="match status" value="1"/>
</dbReference>
<feature type="repeat" description="CXXCXGXG motif" evidence="8">
    <location>
        <begin position="160"/>
        <end position="167"/>
    </location>
</feature>
<dbReference type="PANTHER" id="PTHR43096:SF52">
    <property type="entry name" value="DNAJ HOMOLOG 1, MITOCHONDRIAL-RELATED"/>
    <property type="match status" value="1"/>
</dbReference>
<comment type="caution">
    <text evidence="12">The sequence shown here is derived from an EMBL/GenBank/DDBJ whole genome shotgun (WGS) entry which is preliminary data.</text>
</comment>
<keyword evidence="8" id="KW-0346">Stress response</keyword>
<dbReference type="SUPFAM" id="SSF49493">
    <property type="entry name" value="HSP40/DnaJ peptide-binding domain"/>
    <property type="match status" value="2"/>
</dbReference>
<dbReference type="PANTHER" id="PTHR43096">
    <property type="entry name" value="DNAJ HOMOLOG 1, MITOCHONDRIAL-RELATED"/>
    <property type="match status" value="1"/>
</dbReference>
<reference evidence="12 13" key="1">
    <citation type="submission" date="2017-09" db="EMBL/GenBank/DDBJ databases">
        <title>Depth-based differentiation of microbial function through sediment-hosted aquifers and enrichment of novel symbionts in the deep terrestrial subsurface.</title>
        <authorList>
            <person name="Probst A.J."/>
            <person name="Ladd B."/>
            <person name="Jarett J.K."/>
            <person name="Geller-Mcgrath D.E."/>
            <person name="Sieber C.M."/>
            <person name="Emerson J.B."/>
            <person name="Anantharaman K."/>
            <person name="Thomas B.C."/>
            <person name="Malmstrom R."/>
            <person name="Stieglmeier M."/>
            <person name="Klingl A."/>
            <person name="Woyke T."/>
            <person name="Ryan C.M."/>
            <person name="Banfield J.F."/>
        </authorList>
    </citation>
    <scope>NUCLEOTIDE SEQUENCE [LARGE SCALE GENOMIC DNA]</scope>
    <source>
        <strain evidence="12">CG10_big_fil_rev_8_21_14_0_10_45_14</strain>
    </source>
</reference>
<feature type="repeat" description="CXXCXGXG motif" evidence="8">
    <location>
        <begin position="177"/>
        <end position="184"/>
    </location>
</feature>
<comment type="function">
    <text evidence="8">Participates actively in the response to hyperosmotic and heat shock by preventing the aggregation of stress-denatured proteins and by disaggregating proteins, also in an autonomous, DnaK-independent fashion. Unfolded proteins bind initially to DnaJ; upon interaction with the DnaJ-bound protein, DnaK hydrolyzes its bound ATP, resulting in the formation of a stable complex. GrpE releases ADP from DnaK; ATP binding to DnaK triggers the release of the substrate protein, thus completing the reaction cycle. Several rounds of ATP-dependent interactions between DnaJ, DnaK and GrpE are required for fully efficient folding. Also involved, together with DnaK and GrpE, in the DNA replication of plasmids through activation of initiation proteins.</text>
</comment>
<evidence type="ECO:0000256" key="5">
    <source>
        <dbReference type="ARBA" id="ARBA00023186"/>
    </source>
</evidence>
<keyword evidence="8" id="KW-0963">Cytoplasm</keyword>
<dbReference type="HAMAP" id="MF_01152">
    <property type="entry name" value="DnaJ"/>
    <property type="match status" value="1"/>
</dbReference>
<comment type="similarity">
    <text evidence="6 8">Belongs to the DnaJ family.</text>
</comment>
<dbReference type="EMBL" id="PCYL01000005">
    <property type="protein sequence ID" value="PIR47169.1"/>
    <property type="molecule type" value="Genomic_DNA"/>
</dbReference>
<dbReference type="SUPFAM" id="SSF57938">
    <property type="entry name" value="DnaJ/Hsp40 cysteine-rich domain"/>
    <property type="match status" value="1"/>
</dbReference>
<keyword evidence="1 8" id="KW-0479">Metal-binding</keyword>
<dbReference type="InterPro" id="IPR036869">
    <property type="entry name" value="J_dom_sf"/>
</dbReference>
<dbReference type="Proteomes" id="UP000230833">
    <property type="component" value="Unassembled WGS sequence"/>
</dbReference>
<dbReference type="InterPro" id="IPR018253">
    <property type="entry name" value="DnaJ_domain_CS"/>
</dbReference>
<evidence type="ECO:0000259" key="10">
    <source>
        <dbReference type="PROSITE" id="PS50076"/>
    </source>
</evidence>
<evidence type="ECO:0000256" key="7">
    <source>
        <dbReference type="ARBA" id="ARBA00067609"/>
    </source>
</evidence>
<dbReference type="FunFam" id="2.10.230.10:FF:000002">
    <property type="entry name" value="Molecular chaperone DnaJ"/>
    <property type="match status" value="1"/>
</dbReference>
<gene>
    <name evidence="8" type="primary">dnaJ</name>
    <name evidence="12" type="ORF">COV07_00655</name>
</gene>
<dbReference type="PROSITE" id="PS51188">
    <property type="entry name" value="ZF_CR"/>
    <property type="match status" value="1"/>
</dbReference>
<feature type="binding site" evidence="8">
    <location>
        <position position="203"/>
    </location>
    <ligand>
        <name>Zn(2+)</name>
        <dbReference type="ChEBI" id="CHEBI:29105"/>
        <label>2</label>
    </ligand>
</feature>
<dbReference type="InterPro" id="IPR036410">
    <property type="entry name" value="HSP_DnaJ_Cys-rich_dom_sf"/>
</dbReference>
<comment type="subunit">
    <text evidence="8">Homodimer.</text>
</comment>
<dbReference type="AlphaFoldDB" id="A0A2H0RKV9"/>
<keyword evidence="4 8" id="KW-0862">Zinc</keyword>
<keyword evidence="5 8" id="KW-0143">Chaperone</keyword>
<keyword evidence="3 8" id="KW-0863">Zinc-finger</keyword>
<evidence type="ECO:0000256" key="9">
    <source>
        <dbReference type="PROSITE-ProRule" id="PRU00546"/>
    </source>
</evidence>
<feature type="binding site" evidence="8">
    <location>
        <position position="160"/>
    </location>
    <ligand>
        <name>Zn(2+)</name>
        <dbReference type="ChEBI" id="CHEBI:29105"/>
        <label>1</label>
    </ligand>
</feature>
<dbReference type="GO" id="GO:0031072">
    <property type="term" value="F:heat shock protein binding"/>
    <property type="evidence" value="ECO:0007669"/>
    <property type="project" value="InterPro"/>
</dbReference>
<dbReference type="InterPro" id="IPR001305">
    <property type="entry name" value="HSP_DnaJ_Cys-rich_dom"/>
</dbReference>
<sequence length="367" mass="39431">MPKDYYKTLDVSKSASKEDVKKAFRKLAHKYHPDKKGGDEAKFKEVNEAYQVLGDEKKRAEYDRYGQTFNGAHTGAGGGGFGGEGFGGFSAGGFDFNDIFRGANGAGGIDLGDIFGDMFGGGGGRGERRGTDIAIDVSLTFKESIFGVKRRVSIHKIKSCDSCKGSGARDSKMTTTCVSCNGKGKIHENRRSLFGSITVERHCEACMGEGNVPKEKCTYCRGEGVVKGEEEIAIDIPSGIESGEMIRLRGKGQAVKKGATGDLYVKVHIEHDSKWERRGADLATKLSVKLSDALLGGNYNIESLDGMVEVHIPQGTGTGDTIRVKGKGIPRERGDRGDMLVGIEVAMPKSLSSKAKVAIEELRKEGI</sequence>
<dbReference type="InterPro" id="IPR001623">
    <property type="entry name" value="DnaJ_domain"/>
</dbReference>
<feature type="domain" description="CR-type" evidence="11">
    <location>
        <begin position="147"/>
        <end position="229"/>
    </location>
</feature>
<proteinExistence type="inferred from homology"/>
<dbReference type="GO" id="GO:0005524">
    <property type="term" value="F:ATP binding"/>
    <property type="evidence" value="ECO:0007669"/>
    <property type="project" value="InterPro"/>
</dbReference>
<dbReference type="FunFam" id="2.60.260.20:FF:000005">
    <property type="entry name" value="Chaperone protein dnaJ 1, mitochondrial"/>
    <property type="match status" value="1"/>
</dbReference>
<dbReference type="GO" id="GO:0051082">
    <property type="term" value="F:unfolded protein binding"/>
    <property type="evidence" value="ECO:0007669"/>
    <property type="project" value="UniProtKB-UniRule"/>
</dbReference>
<dbReference type="Pfam" id="PF01556">
    <property type="entry name" value="DnaJ_C"/>
    <property type="match status" value="1"/>
</dbReference>
<dbReference type="CDD" id="cd10747">
    <property type="entry name" value="DnaJ_C"/>
    <property type="match status" value="1"/>
</dbReference>
<dbReference type="InterPro" id="IPR008971">
    <property type="entry name" value="HSP40/DnaJ_pept-bd"/>
</dbReference>